<protein>
    <submittedName>
        <fullName evidence="1">Uncharacterized protein</fullName>
    </submittedName>
</protein>
<dbReference type="Proteomes" id="UP000194841">
    <property type="component" value="Unassembled WGS sequence"/>
</dbReference>
<gene>
    <name evidence="1" type="ORF">B1199_00510</name>
</gene>
<organism evidence="1 2">
    <name type="scientific">Pseudoalteromonas ulvae</name>
    <dbReference type="NCBI Taxonomy" id="107327"/>
    <lineage>
        <taxon>Bacteria</taxon>
        <taxon>Pseudomonadati</taxon>
        <taxon>Pseudomonadota</taxon>
        <taxon>Gammaproteobacteria</taxon>
        <taxon>Alteromonadales</taxon>
        <taxon>Pseudoalteromonadaceae</taxon>
        <taxon>Pseudoalteromonas</taxon>
    </lineage>
</organism>
<dbReference type="EMBL" id="MWPV01000001">
    <property type="protein sequence ID" value="OUL58802.1"/>
    <property type="molecule type" value="Genomic_DNA"/>
</dbReference>
<comment type="caution">
    <text evidence="1">The sequence shown here is derived from an EMBL/GenBank/DDBJ whole genome shotgun (WGS) entry which is preliminary data.</text>
</comment>
<reference evidence="1 2" key="1">
    <citation type="submission" date="2017-02" db="EMBL/GenBank/DDBJ databases">
        <title>Pseudoalteromonas ulvae TC14 Genome.</title>
        <authorList>
            <person name="Molmeret M."/>
        </authorList>
    </citation>
    <scope>NUCLEOTIDE SEQUENCE [LARGE SCALE GENOMIC DNA]</scope>
    <source>
        <strain evidence="1">TC14</strain>
    </source>
</reference>
<evidence type="ECO:0000313" key="2">
    <source>
        <dbReference type="Proteomes" id="UP000194841"/>
    </source>
</evidence>
<proteinExistence type="predicted"/>
<accession>A0A244CT46</accession>
<sequence length="81" mass="9312">MAGFFAVLCKKRANCFSPFKHLVMRLVAITTNRTTYIRFQGSKSRSKKHLSATHKTVNFEPLNYSDFYQQTTMAKNCLAKS</sequence>
<dbReference type="AlphaFoldDB" id="A0A244CT46"/>
<name>A0A244CT46_PSEDV</name>
<keyword evidence="2" id="KW-1185">Reference proteome</keyword>
<evidence type="ECO:0000313" key="1">
    <source>
        <dbReference type="EMBL" id="OUL58802.1"/>
    </source>
</evidence>